<evidence type="ECO:0000256" key="1">
    <source>
        <dbReference type="SAM" id="Coils"/>
    </source>
</evidence>
<keyword evidence="3" id="KW-1185">Reference proteome</keyword>
<dbReference type="GeneID" id="102801686"/>
<feature type="region of interest" description="Disordered" evidence="2">
    <location>
        <begin position="48"/>
        <end position="67"/>
    </location>
</feature>
<feature type="region of interest" description="Disordered" evidence="2">
    <location>
        <begin position="127"/>
        <end position="148"/>
    </location>
</feature>
<gene>
    <name evidence="4" type="primary">LOC102801686</name>
</gene>
<reference evidence="4" key="1">
    <citation type="submission" date="2025-08" db="UniProtKB">
        <authorList>
            <consortium name="RefSeq"/>
        </authorList>
    </citation>
    <scope>IDENTIFICATION</scope>
    <source>
        <tissue evidence="4">Testes</tissue>
    </source>
</reference>
<dbReference type="PANTHER" id="PTHR28577">
    <property type="entry name" value="CENTROMERE PROTEIN P"/>
    <property type="match status" value="1"/>
</dbReference>
<proteinExistence type="predicted"/>
<evidence type="ECO:0000256" key="2">
    <source>
        <dbReference type="SAM" id="MobiDB-lite"/>
    </source>
</evidence>
<organism evidence="3 4">
    <name type="scientific">Saccoglossus kowalevskii</name>
    <name type="common">Acorn worm</name>
    <dbReference type="NCBI Taxonomy" id="10224"/>
    <lineage>
        <taxon>Eukaryota</taxon>
        <taxon>Metazoa</taxon>
        <taxon>Hemichordata</taxon>
        <taxon>Enteropneusta</taxon>
        <taxon>Harrimaniidae</taxon>
        <taxon>Saccoglossus</taxon>
    </lineage>
</organism>
<accession>A0ABM0MR33</accession>
<evidence type="ECO:0000313" key="4">
    <source>
        <dbReference type="RefSeq" id="XP_006822474.1"/>
    </source>
</evidence>
<feature type="coiled-coil region" evidence="1">
    <location>
        <begin position="77"/>
        <end position="111"/>
    </location>
</feature>
<name>A0ABM0MR33_SACKO</name>
<dbReference type="RefSeq" id="XP_006822474.1">
    <property type="nucleotide sequence ID" value="XM_006822411.1"/>
</dbReference>
<protein>
    <submittedName>
        <fullName evidence="4">Centromere protein P-like</fullName>
    </submittedName>
</protein>
<keyword evidence="1" id="KW-0175">Coiled coil</keyword>
<sequence length="306" mass="35294">MESSSAPSSELDIFTSIDESIQRFSAHSGLDEVDGFDNSVDQFIDNIVRPSQDGAAQPRTSLPVHAKRRRELSDDWRADYSKKVAKLQEEISLYEDELQHQENQALEFTNEEITQVMKHFRNAPDASEFEKEYSQKAKHVDDDDDDTDSLHRKLAAVTKLKTKVDDRIQQEMAGFLRNIEHNKNLQQFFRGFVCCAKWSKYRHKTFQHYKKVYPQIVQLVGGPTGDSLCFHHPKHAGPIFTINWKMVLTSNYKLVPNIDCFIKVPDNLIQIDEKNTLKNVGVKFRQMVKVLGVDRAIDTMIRTTCT</sequence>
<dbReference type="PANTHER" id="PTHR28577:SF1">
    <property type="entry name" value="CENTROMERE PROTEIN P"/>
    <property type="match status" value="1"/>
</dbReference>
<dbReference type="Pfam" id="PF13096">
    <property type="entry name" value="CENP-P"/>
    <property type="match status" value="1"/>
</dbReference>
<dbReference type="Proteomes" id="UP000694865">
    <property type="component" value="Unplaced"/>
</dbReference>
<feature type="compositionally biased region" description="Basic and acidic residues" evidence="2">
    <location>
        <begin position="128"/>
        <end position="141"/>
    </location>
</feature>
<evidence type="ECO:0000313" key="3">
    <source>
        <dbReference type="Proteomes" id="UP000694865"/>
    </source>
</evidence>
<dbReference type="InterPro" id="IPR027801">
    <property type="entry name" value="CENP-P"/>
</dbReference>